<organism evidence="1 2">
    <name type="scientific">Moheibacter stercoris</name>
    <dbReference type="NCBI Taxonomy" id="1628251"/>
    <lineage>
        <taxon>Bacteria</taxon>
        <taxon>Pseudomonadati</taxon>
        <taxon>Bacteroidota</taxon>
        <taxon>Flavobacteriia</taxon>
        <taxon>Flavobacteriales</taxon>
        <taxon>Weeksellaceae</taxon>
        <taxon>Moheibacter</taxon>
    </lineage>
</organism>
<dbReference type="EMBL" id="JBEPMO010000001">
    <property type="protein sequence ID" value="MET3730594.1"/>
    <property type="molecule type" value="Genomic_DNA"/>
</dbReference>
<evidence type="ECO:0000313" key="1">
    <source>
        <dbReference type="EMBL" id="MET3730594.1"/>
    </source>
</evidence>
<dbReference type="Proteomes" id="UP001549146">
    <property type="component" value="Unassembled WGS sequence"/>
</dbReference>
<keyword evidence="2" id="KW-1185">Reference proteome</keyword>
<comment type="caution">
    <text evidence="1">The sequence shown here is derived from an EMBL/GenBank/DDBJ whole genome shotgun (WGS) entry which is preliminary data.</text>
</comment>
<gene>
    <name evidence="1" type="ORF">ABID46_000146</name>
</gene>
<name>A0ABV2LPV3_9FLAO</name>
<protein>
    <submittedName>
        <fullName evidence="1">Uncharacterized protein</fullName>
    </submittedName>
</protein>
<proteinExistence type="predicted"/>
<reference evidence="1 2" key="1">
    <citation type="submission" date="2024-06" db="EMBL/GenBank/DDBJ databases">
        <title>Genomic Encyclopedia of Type Strains, Phase IV (KMG-IV): sequencing the most valuable type-strain genomes for metagenomic binning, comparative biology and taxonomic classification.</title>
        <authorList>
            <person name="Goeker M."/>
        </authorList>
    </citation>
    <scope>NUCLEOTIDE SEQUENCE [LARGE SCALE GENOMIC DNA]</scope>
    <source>
        <strain evidence="1 2">DSM 29388</strain>
    </source>
</reference>
<evidence type="ECO:0000313" key="2">
    <source>
        <dbReference type="Proteomes" id="UP001549146"/>
    </source>
</evidence>
<sequence length="144" mass="17440">MVGFLSQSFFEIGKSYKLVKVVGDERDVQKLFYNFNEDEIPWNAFHFSYSNVKPIPNFYVEQDLQQLYAFRIYDLEDKEFKFENYFQYEKLGSFRDLNQFQWKANWVMISDTIRIRLTNLPETNPSFLKSNSLYYPLELSFLPQ</sequence>
<accession>A0ABV2LPV3</accession>
<dbReference type="RefSeq" id="WP_354505717.1">
    <property type="nucleotide sequence ID" value="NZ_JBEPMO010000001.1"/>
</dbReference>